<accession>A0A0L6JPM0</accession>
<organism evidence="3 4">
    <name type="scientific">Pseudobacteroides cellulosolvens ATCC 35603 = DSM 2933</name>
    <dbReference type="NCBI Taxonomy" id="398512"/>
    <lineage>
        <taxon>Bacteria</taxon>
        <taxon>Bacillati</taxon>
        <taxon>Bacillota</taxon>
        <taxon>Clostridia</taxon>
        <taxon>Eubacteriales</taxon>
        <taxon>Oscillospiraceae</taxon>
        <taxon>Pseudobacteroides</taxon>
    </lineage>
</organism>
<proteinExistence type="predicted"/>
<dbReference type="PATRIC" id="fig|398512.5.peg.3201"/>
<dbReference type="Pfam" id="PF13154">
    <property type="entry name" value="DUF3991"/>
    <property type="match status" value="1"/>
</dbReference>
<evidence type="ECO:0000256" key="1">
    <source>
        <dbReference type="SAM" id="MobiDB-lite"/>
    </source>
</evidence>
<dbReference type="eggNOG" id="COG0358">
    <property type="taxonomic scope" value="Bacteria"/>
</dbReference>
<evidence type="ECO:0000313" key="4">
    <source>
        <dbReference type="Proteomes" id="UP000036923"/>
    </source>
</evidence>
<evidence type="ECO:0000313" key="3">
    <source>
        <dbReference type="EMBL" id="KNY27781.1"/>
    </source>
</evidence>
<dbReference type="SUPFAM" id="SSF57783">
    <property type="entry name" value="Zinc beta-ribbon"/>
    <property type="match status" value="1"/>
</dbReference>
<evidence type="ECO:0000259" key="2">
    <source>
        <dbReference type="Pfam" id="PF13154"/>
    </source>
</evidence>
<dbReference type="STRING" id="398512.Bccel_3052"/>
<sequence>MQTQTRKAYRHFTEEEIQRANCVSLIDLARQYGFELENGGRKALHAKKSGGLYIFKDSNRFYHWTADEKGGPIDFVMKYGNITYPEAVAQLLGERYEPYIQTVVPYEKEEKGPLIIPDKAENFKRTYWYLISIRGIEPEIVSVLMNEKKVYQEAQYGNCVFVGYDESGIPKYCSMRGTYTDKAFKMDAVNSDKSYPFVIGGKSDMVFVCESPIDAMSHATFAKLYGHDWRQDNRISLGCTWDGALERYLQWHPEIKKIVFALDNDYLAKDKDGCYRNWGQMAAMKWCDKYSEKGYEVAIHRPHLKDFNQDLIETRKGRTVAELDAMREDELKAEFEKDAVDEPNEELDMEEVEP</sequence>
<comment type="caution">
    <text evidence="3">The sequence shown here is derived from an EMBL/GenBank/DDBJ whole genome shotgun (WGS) entry which is preliminary data.</text>
</comment>
<dbReference type="InterPro" id="IPR025054">
    <property type="entry name" value="DUF3991"/>
</dbReference>
<dbReference type="RefSeq" id="WP_028308369.1">
    <property type="nucleotide sequence ID" value="NZ_JQKC01000063.1"/>
</dbReference>
<dbReference type="Proteomes" id="UP000036923">
    <property type="component" value="Unassembled WGS sequence"/>
</dbReference>
<dbReference type="EMBL" id="LGTC01000001">
    <property type="protein sequence ID" value="KNY27781.1"/>
    <property type="molecule type" value="Genomic_DNA"/>
</dbReference>
<feature type="region of interest" description="Disordered" evidence="1">
    <location>
        <begin position="333"/>
        <end position="354"/>
    </location>
</feature>
<keyword evidence="4" id="KW-1185">Reference proteome</keyword>
<dbReference type="OrthoDB" id="9802530at2"/>
<dbReference type="Pfam" id="PF13155">
    <property type="entry name" value="Toprim_2"/>
    <property type="match status" value="1"/>
</dbReference>
<dbReference type="Gene3D" id="3.90.580.10">
    <property type="entry name" value="Zinc finger, CHC2-type domain"/>
    <property type="match status" value="1"/>
</dbReference>
<name>A0A0L6JPM0_9FIRM</name>
<feature type="compositionally biased region" description="Acidic residues" evidence="1">
    <location>
        <begin position="341"/>
        <end position="354"/>
    </location>
</feature>
<gene>
    <name evidence="3" type="ORF">Bccel_3052</name>
</gene>
<protein>
    <recommendedName>
        <fullName evidence="2">DUF3991 domain-containing protein</fullName>
    </recommendedName>
</protein>
<dbReference type="GO" id="GO:0003677">
    <property type="term" value="F:DNA binding"/>
    <property type="evidence" value="ECO:0007669"/>
    <property type="project" value="InterPro"/>
</dbReference>
<dbReference type="InterPro" id="IPR036977">
    <property type="entry name" value="DNA_primase_Znf_CHC2"/>
</dbReference>
<dbReference type="GO" id="GO:0008270">
    <property type="term" value="F:zinc ion binding"/>
    <property type="evidence" value="ECO:0007669"/>
    <property type="project" value="InterPro"/>
</dbReference>
<dbReference type="AlphaFoldDB" id="A0A0L6JPM0"/>
<feature type="domain" description="DUF3991" evidence="2">
    <location>
        <begin position="129"/>
        <end position="197"/>
    </location>
</feature>
<dbReference type="GO" id="GO:0006260">
    <property type="term" value="P:DNA replication"/>
    <property type="evidence" value="ECO:0007669"/>
    <property type="project" value="InterPro"/>
</dbReference>
<reference evidence="4" key="1">
    <citation type="submission" date="2015-07" db="EMBL/GenBank/DDBJ databases">
        <title>Near-Complete Genome Sequence of the Cellulolytic Bacterium Bacteroides (Pseudobacteroides) cellulosolvens ATCC 35603.</title>
        <authorList>
            <person name="Dassa B."/>
            <person name="Utturkar S.M."/>
            <person name="Klingeman D.M."/>
            <person name="Hurt R.A."/>
            <person name="Keller M."/>
            <person name="Xu J."/>
            <person name="Reddy Y.H.K."/>
            <person name="Borovok I."/>
            <person name="Grinberg I.R."/>
            <person name="Lamed R."/>
            <person name="Zhivin O."/>
            <person name="Bayer E.A."/>
            <person name="Brown S.D."/>
        </authorList>
    </citation>
    <scope>NUCLEOTIDE SEQUENCE [LARGE SCALE GENOMIC DNA]</scope>
    <source>
        <strain evidence="4">DSM 2933</strain>
    </source>
</reference>
<dbReference type="Gene3D" id="3.40.1360.10">
    <property type="match status" value="1"/>
</dbReference>